<evidence type="ECO:0000313" key="3">
    <source>
        <dbReference type="Proteomes" id="UP001642409"/>
    </source>
</evidence>
<proteinExistence type="predicted"/>
<dbReference type="Proteomes" id="UP001642409">
    <property type="component" value="Unassembled WGS sequence"/>
</dbReference>
<evidence type="ECO:0000313" key="1">
    <source>
        <dbReference type="EMBL" id="CAI9958211.1"/>
    </source>
</evidence>
<evidence type="ECO:0000313" key="2">
    <source>
        <dbReference type="EMBL" id="CAL6058320.1"/>
    </source>
</evidence>
<accession>A0AA86UNF9</accession>
<reference evidence="2 3" key="2">
    <citation type="submission" date="2024-07" db="EMBL/GenBank/DDBJ databases">
        <authorList>
            <person name="Akdeniz Z."/>
        </authorList>
    </citation>
    <scope>NUCLEOTIDE SEQUENCE [LARGE SCALE GENOMIC DNA]</scope>
</reference>
<sequence length="195" mass="22650">MKSTMRVHEIQVKKQTPVRQSAMKQNQMENLLKTNLVREMKTEQNKLIKKQPFQQTSQTNQADKLFSNFQSFAQRAGTISLCFSEQSSSCEQVQIETSIEPQSSIIQTKQAPIRSGLRRNDTLTASMLKCICNLDAPKTKVQQTTKNNYELDREKLNYAIFQDKLNLQLQGPLFKKLQEWDKVNNSKLQEKLMFE</sequence>
<keyword evidence="3" id="KW-1185">Reference proteome</keyword>
<organism evidence="1">
    <name type="scientific">Hexamita inflata</name>
    <dbReference type="NCBI Taxonomy" id="28002"/>
    <lineage>
        <taxon>Eukaryota</taxon>
        <taxon>Metamonada</taxon>
        <taxon>Diplomonadida</taxon>
        <taxon>Hexamitidae</taxon>
        <taxon>Hexamitinae</taxon>
        <taxon>Hexamita</taxon>
    </lineage>
</organism>
<name>A0AA86UNF9_9EUKA</name>
<reference evidence="1" key="1">
    <citation type="submission" date="2023-06" db="EMBL/GenBank/DDBJ databases">
        <authorList>
            <person name="Kurt Z."/>
        </authorList>
    </citation>
    <scope>NUCLEOTIDE SEQUENCE</scope>
</reference>
<comment type="caution">
    <text evidence="1">The sequence shown here is derived from an EMBL/GenBank/DDBJ whole genome shotgun (WGS) entry which is preliminary data.</text>
</comment>
<dbReference type="EMBL" id="CATOUU010000902">
    <property type="protein sequence ID" value="CAI9958211.1"/>
    <property type="molecule type" value="Genomic_DNA"/>
</dbReference>
<dbReference type="AlphaFoldDB" id="A0AA86UNF9"/>
<protein>
    <submittedName>
        <fullName evidence="2">Hypothetical_protein</fullName>
    </submittedName>
</protein>
<dbReference type="EMBL" id="CAXDID020000220">
    <property type="protein sequence ID" value="CAL6058320.1"/>
    <property type="molecule type" value="Genomic_DNA"/>
</dbReference>
<gene>
    <name evidence="1" type="ORF">HINF_LOCUS45856</name>
    <name evidence="2" type="ORF">HINF_LOCUS48210</name>
</gene>